<evidence type="ECO:0000256" key="1">
    <source>
        <dbReference type="ARBA" id="ARBA00007447"/>
    </source>
</evidence>
<dbReference type="PANTHER" id="PTHR47966">
    <property type="entry name" value="BETA-SITE APP-CLEAVING ENZYME, ISOFORM A-RELATED"/>
    <property type="match status" value="1"/>
</dbReference>
<dbReference type="STRING" id="741276.A0A2S5BJF6"/>
<keyword evidence="2" id="KW-0378">Hydrolase</keyword>
<dbReference type="EMBL" id="PJQD01000001">
    <property type="protein sequence ID" value="POY76895.1"/>
    <property type="molecule type" value="Genomic_DNA"/>
</dbReference>
<dbReference type="AlphaFoldDB" id="A0A2S5BJF6"/>
<organism evidence="4 5">
    <name type="scientific">Rhodotorula taiwanensis</name>
    <dbReference type="NCBI Taxonomy" id="741276"/>
    <lineage>
        <taxon>Eukaryota</taxon>
        <taxon>Fungi</taxon>
        <taxon>Dikarya</taxon>
        <taxon>Basidiomycota</taxon>
        <taxon>Pucciniomycotina</taxon>
        <taxon>Microbotryomycetes</taxon>
        <taxon>Sporidiobolales</taxon>
        <taxon>Sporidiobolaceae</taxon>
        <taxon>Rhodotorula</taxon>
    </lineage>
</organism>
<keyword evidence="2" id="KW-0064">Aspartyl protease</keyword>
<dbReference type="PROSITE" id="PS00141">
    <property type="entry name" value="ASP_PROTEASE"/>
    <property type="match status" value="1"/>
</dbReference>
<evidence type="ECO:0000256" key="2">
    <source>
        <dbReference type="ARBA" id="ARBA00022750"/>
    </source>
</evidence>
<dbReference type="Pfam" id="PF00026">
    <property type="entry name" value="Asp"/>
    <property type="match status" value="1"/>
</dbReference>
<dbReference type="SUPFAM" id="SSF50630">
    <property type="entry name" value="Acid proteases"/>
    <property type="match status" value="1"/>
</dbReference>
<dbReference type="InterPro" id="IPR001461">
    <property type="entry name" value="Aspartic_peptidase_A1"/>
</dbReference>
<sequence length="502" mass="53235">MQSETRGLPLDVSSSLTTVASAKQGPPRPLSSRHVSRTNLAAPHCSLRPLQYARTLRVYLLSAECSSFFPLHHSCLLSTTMLRAAVLLSLLSASSLVDALPTTVIGAIPNVTNADGTVNRGLFRRNLEQTFAKYDFKPVASSAVHKKRCTTGCDSSASSVHLNLITEQPAAGLYTVGVKIGTPAFSLPLLIDTGSTDLFVQSACAQESGCAGNYIRRRSATGKMTGETATLSYVSDSVSGEIVTDTVSIGGKTVEQQSFLVVTDSHTPGAAGNVGLGLNAQSNPKFGTPLVENLRASGQLGADNAFSIQLDRTGNNAVLILGDTVPPLPQRTHAVQYPELLGRWALQLQGVQAIGGGGAGAWYEPGLVVFMDTGAGSNFLPRGAAKAAHVTANATVETIQQTLQGQTYDVDYYFYPCDKNWGYNSVFGPNRPLWHWTDQRDLSVGSDGNGMCQSALAGVDIEYNGLKAGILGAPWMKSKKMYFSAGTDANNSGAKIAIWDFY</sequence>
<dbReference type="Proteomes" id="UP000237144">
    <property type="component" value="Unassembled WGS sequence"/>
</dbReference>
<dbReference type="InterPro" id="IPR001969">
    <property type="entry name" value="Aspartic_peptidase_AS"/>
</dbReference>
<accession>A0A2S5BJF6</accession>
<dbReference type="CDD" id="cd05471">
    <property type="entry name" value="pepsin_like"/>
    <property type="match status" value="1"/>
</dbReference>
<dbReference type="InterPro" id="IPR033121">
    <property type="entry name" value="PEPTIDASE_A1"/>
</dbReference>
<evidence type="ECO:0000313" key="4">
    <source>
        <dbReference type="EMBL" id="POY76895.1"/>
    </source>
</evidence>
<name>A0A2S5BJF6_9BASI</name>
<keyword evidence="5" id="KW-1185">Reference proteome</keyword>
<gene>
    <name evidence="4" type="ORF">BMF94_0148</name>
</gene>
<dbReference type="Gene3D" id="2.40.70.10">
    <property type="entry name" value="Acid Proteases"/>
    <property type="match status" value="2"/>
</dbReference>
<dbReference type="InterPro" id="IPR021109">
    <property type="entry name" value="Peptidase_aspartic_dom_sf"/>
</dbReference>
<dbReference type="PROSITE" id="PS51767">
    <property type="entry name" value="PEPTIDASE_A1"/>
    <property type="match status" value="1"/>
</dbReference>
<evidence type="ECO:0000259" key="3">
    <source>
        <dbReference type="PROSITE" id="PS51767"/>
    </source>
</evidence>
<reference evidence="4 5" key="1">
    <citation type="journal article" date="2018" name="Front. Microbiol.">
        <title>Prospects for Fungal Bioremediation of Acidic Radioactive Waste Sites: Characterization and Genome Sequence of Rhodotorula taiwanensis MD1149.</title>
        <authorList>
            <person name="Tkavc R."/>
            <person name="Matrosova V.Y."/>
            <person name="Grichenko O.E."/>
            <person name="Gostincar C."/>
            <person name="Volpe R.P."/>
            <person name="Klimenkova P."/>
            <person name="Gaidamakova E.K."/>
            <person name="Zhou C.E."/>
            <person name="Stewart B.J."/>
            <person name="Lyman M.G."/>
            <person name="Malfatti S.A."/>
            <person name="Rubinfeld B."/>
            <person name="Courtot M."/>
            <person name="Singh J."/>
            <person name="Dalgard C.L."/>
            <person name="Hamilton T."/>
            <person name="Frey K.G."/>
            <person name="Gunde-Cimerman N."/>
            <person name="Dugan L."/>
            <person name="Daly M.J."/>
        </authorList>
    </citation>
    <scope>NUCLEOTIDE SEQUENCE [LARGE SCALE GENOMIC DNA]</scope>
    <source>
        <strain evidence="4 5">MD1149</strain>
    </source>
</reference>
<dbReference type="GO" id="GO:0006508">
    <property type="term" value="P:proteolysis"/>
    <property type="evidence" value="ECO:0007669"/>
    <property type="project" value="InterPro"/>
</dbReference>
<feature type="domain" description="Peptidase A1" evidence="3">
    <location>
        <begin position="174"/>
        <end position="495"/>
    </location>
</feature>
<keyword evidence="2" id="KW-0645">Protease</keyword>
<comment type="similarity">
    <text evidence="1">Belongs to the peptidase A1 family.</text>
</comment>
<evidence type="ECO:0000313" key="5">
    <source>
        <dbReference type="Proteomes" id="UP000237144"/>
    </source>
</evidence>
<proteinExistence type="inferred from homology"/>
<dbReference type="PANTHER" id="PTHR47966:SF51">
    <property type="entry name" value="BETA-SITE APP-CLEAVING ENZYME, ISOFORM A-RELATED"/>
    <property type="match status" value="1"/>
</dbReference>
<dbReference type="GO" id="GO:0004190">
    <property type="term" value="F:aspartic-type endopeptidase activity"/>
    <property type="evidence" value="ECO:0007669"/>
    <property type="project" value="UniProtKB-KW"/>
</dbReference>
<dbReference type="OrthoDB" id="2747330at2759"/>
<protein>
    <recommendedName>
        <fullName evidence="3">Peptidase A1 domain-containing protein</fullName>
    </recommendedName>
</protein>
<dbReference type="InterPro" id="IPR034164">
    <property type="entry name" value="Pepsin-like_dom"/>
</dbReference>
<comment type="caution">
    <text evidence="4">The sequence shown here is derived from an EMBL/GenBank/DDBJ whole genome shotgun (WGS) entry which is preliminary data.</text>
</comment>